<evidence type="ECO:0000256" key="3">
    <source>
        <dbReference type="ARBA" id="ARBA00022723"/>
    </source>
</evidence>
<keyword evidence="14" id="KW-1185">Reference proteome</keyword>
<dbReference type="InterPro" id="IPR048445">
    <property type="entry name" value="DncV-like_NTFase"/>
</dbReference>
<evidence type="ECO:0000256" key="5">
    <source>
        <dbReference type="ARBA" id="ARBA00022840"/>
    </source>
</evidence>
<evidence type="ECO:0000256" key="1">
    <source>
        <dbReference type="ARBA" id="ARBA00022679"/>
    </source>
</evidence>
<dbReference type="InterPro" id="IPR006116">
    <property type="entry name" value="NT_2-5OAS_ClassI-CCAase"/>
</dbReference>
<keyword evidence="6" id="KW-0460">Magnesium</keyword>
<sequence>MANVQRYFEEFHDNIKLSDTDENQELREKRDIILNRLENKKGDDVPKYTTFNQGSYAMGTGAKPIKGEYDIDVGIRFNISKDDYPDPIAVKKWVYDAVKDHTSNVVMKRPCVTVTYLKDGEPEFHVDLAIYAANNSDGKLYLAKGKLNSNDDNKSWELSNPLELINKIKDNYQDADDRKQFRRVIRYLKRWKDENFSVDGNAAPNGIGLTVAAYQLLSISKQYDFASGKYKYDDLSAIKNLVQSIINKFQLEYRPDEDKWVERLHINLPTEPFNDLFEKMTDNQMSEFKAKLEDLKTALCKAQNEVDTHKACIILKGVFGDDFPVPPKDETGQKKSQAFISTSESA</sequence>
<dbReference type="OrthoDB" id="5569081at2"/>
<dbReference type="CDD" id="cd05400">
    <property type="entry name" value="NT_2-5OAS_ClassI-CCAase"/>
    <property type="match status" value="1"/>
</dbReference>
<evidence type="ECO:0000256" key="8">
    <source>
        <dbReference type="ARBA" id="ARBA00023118"/>
    </source>
</evidence>
<feature type="domain" description="Cyclic GMP-AMP synthase DncV-like nucleotidyltransferase" evidence="12">
    <location>
        <begin position="51"/>
        <end position="131"/>
    </location>
</feature>
<feature type="compositionally biased region" description="Polar residues" evidence="11">
    <location>
        <begin position="334"/>
        <end position="346"/>
    </location>
</feature>
<dbReference type="GO" id="GO:0009117">
    <property type="term" value="P:nucleotide metabolic process"/>
    <property type="evidence" value="ECO:0007669"/>
    <property type="project" value="UniProtKB-KW"/>
</dbReference>
<evidence type="ECO:0000256" key="2">
    <source>
        <dbReference type="ARBA" id="ARBA00022695"/>
    </source>
</evidence>
<name>A0A2T0AMM8_9CLOT</name>
<dbReference type="AlphaFoldDB" id="A0A2T0AMM8"/>
<comment type="caution">
    <text evidence="13">The sequence shown here is derived from an EMBL/GenBank/DDBJ whole genome shotgun (WGS) entry which is preliminary data.</text>
</comment>
<keyword evidence="8" id="KW-0051">Antiviral defense</keyword>
<evidence type="ECO:0000256" key="4">
    <source>
        <dbReference type="ARBA" id="ARBA00022741"/>
    </source>
</evidence>
<dbReference type="Proteomes" id="UP000239614">
    <property type="component" value="Unassembled WGS sequence"/>
</dbReference>
<dbReference type="RefSeq" id="WP_106024685.1">
    <property type="nucleotide sequence ID" value="NZ_PVXN01000058.1"/>
</dbReference>
<organism evidence="13 14">
    <name type="scientific">Clostridium thermopalmarium DSM 5974</name>
    <dbReference type="NCBI Taxonomy" id="1121340"/>
    <lineage>
        <taxon>Bacteria</taxon>
        <taxon>Bacillati</taxon>
        <taxon>Bacillota</taxon>
        <taxon>Clostridia</taxon>
        <taxon>Eubacteriales</taxon>
        <taxon>Clostridiaceae</taxon>
        <taxon>Clostridium</taxon>
    </lineage>
</organism>
<evidence type="ECO:0000256" key="7">
    <source>
        <dbReference type="ARBA" id="ARBA00023080"/>
    </source>
</evidence>
<gene>
    <name evidence="13" type="ORF">CPAL_23510</name>
</gene>
<evidence type="ECO:0000313" key="14">
    <source>
        <dbReference type="Proteomes" id="UP000239614"/>
    </source>
</evidence>
<evidence type="ECO:0000256" key="10">
    <source>
        <dbReference type="ARBA" id="ARBA00048304"/>
    </source>
</evidence>
<evidence type="ECO:0000256" key="9">
    <source>
        <dbReference type="ARBA" id="ARBA00044145"/>
    </source>
</evidence>
<dbReference type="GO" id="GO:0046872">
    <property type="term" value="F:metal ion binding"/>
    <property type="evidence" value="ECO:0007669"/>
    <property type="project" value="UniProtKB-KW"/>
</dbReference>
<evidence type="ECO:0000256" key="11">
    <source>
        <dbReference type="SAM" id="MobiDB-lite"/>
    </source>
</evidence>
<dbReference type="EMBL" id="PVXN01000058">
    <property type="protein sequence ID" value="PRR70130.1"/>
    <property type="molecule type" value="Genomic_DNA"/>
</dbReference>
<feature type="region of interest" description="Disordered" evidence="11">
    <location>
        <begin position="325"/>
        <end position="346"/>
    </location>
</feature>
<evidence type="ECO:0000256" key="6">
    <source>
        <dbReference type="ARBA" id="ARBA00022842"/>
    </source>
</evidence>
<keyword evidence="3" id="KW-0479">Metal-binding</keyword>
<evidence type="ECO:0000313" key="13">
    <source>
        <dbReference type="EMBL" id="PRR70130.1"/>
    </source>
</evidence>
<reference evidence="13 14" key="1">
    <citation type="submission" date="2018-03" db="EMBL/GenBank/DDBJ databases">
        <title>Genome sequence of Clostridium thermopalmarium DSM 5974.</title>
        <authorList>
            <person name="Poehlein A."/>
            <person name="Daniel R."/>
        </authorList>
    </citation>
    <scope>NUCLEOTIDE SEQUENCE [LARGE SCALE GENOMIC DNA]</scope>
    <source>
        <strain evidence="13 14">DSM 5974</strain>
    </source>
</reference>
<comment type="catalytic activity">
    <reaction evidence="10">
        <text>GTP + ATP = 3',3'-cGAMP + 2 diphosphate</text>
        <dbReference type="Rhea" id="RHEA:35647"/>
        <dbReference type="ChEBI" id="CHEBI:30616"/>
        <dbReference type="ChEBI" id="CHEBI:33019"/>
        <dbReference type="ChEBI" id="CHEBI:37565"/>
        <dbReference type="ChEBI" id="CHEBI:71501"/>
    </reaction>
    <physiologicalReaction direction="left-to-right" evidence="10">
        <dbReference type="Rhea" id="RHEA:35648"/>
    </physiologicalReaction>
</comment>
<keyword evidence="5" id="KW-0067">ATP-binding</keyword>
<dbReference type="GO" id="GO:0005524">
    <property type="term" value="F:ATP binding"/>
    <property type="evidence" value="ECO:0007669"/>
    <property type="project" value="UniProtKB-KW"/>
</dbReference>
<protein>
    <recommendedName>
        <fullName evidence="9">Cyclic GMP-AMP synthase</fullName>
    </recommendedName>
</protein>
<dbReference type="GO" id="GO:0016779">
    <property type="term" value="F:nucleotidyltransferase activity"/>
    <property type="evidence" value="ECO:0007669"/>
    <property type="project" value="UniProtKB-KW"/>
</dbReference>
<keyword evidence="4" id="KW-0547">Nucleotide-binding</keyword>
<evidence type="ECO:0000259" key="12">
    <source>
        <dbReference type="Pfam" id="PF21654"/>
    </source>
</evidence>
<keyword evidence="1" id="KW-0808">Transferase</keyword>
<proteinExistence type="predicted"/>
<dbReference type="GO" id="GO:0051607">
    <property type="term" value="P:defense response to virus"/>
    <property type="evidence" value="ECO:0007669"/>
    <property type="project" value="UniProtKB-KW"/>
</dbReference>
<keyword evidence="2" id="KW-0548">Nucleotidyltransferase</keyword>
<keyword evidence="7" id="KW-0546">Nucleotide metabolism</keyword>
<dbReference type="Pfam" id="PF21654">
    <property type="entry name" value="DncV-like_NTFase"/>
    <property type="match status" value="1"/>
</dbReference>
<accession>A0A2T0AMM8</accession>